<organism evidence="3 4">
    <name type="scientific">Gordonia terrae C-6</name>
    <dbReference type="NCBI Taxonomy" id="1316928"/>
    <lineage>
        <taxon>Bacteria</taxon>
        <taxon>Bacillati</taxon>
        <taxon>Actinomycetota</taxon>
        <taxon>Actinomycetes</taxon>
        <taxon>Mycobacteriales</taxon>
        <taxon>Gordoniaceae</taxon>
        <taxon>Gordonia</taxon>
    </lineage>
</organism>
<keyword evidence="3" id="KW-0255">Endonuclease</keyword>
<sequence length="245" mass="27776">MFRKKTAYLTPEQAEYLAAAVMRKRLGFRDAKVTVASGDGGVDVISKRGLAQVKHWNSQIGRPALQQLYGARGKEVKKQLIFFSSGGYSPLAVEYANKHDIALFGFADDSTWWAVNKAGKKLTRSTQQKREDKIEDLAKQTVQVSKGLWAVSQEIKAEVARPIPEHQLKRIETKPIEDVSAPVWWRTGLGIVFIVISTFPFYLWDYETTSPGSRIAWTVIWAILGVLLLVWDFYLRRKAEDVFPT</sequence>
<evidence type="ECO:0000313" key="4">
    <source>
        <dbReference type="Proteomes" id="UP000013569"/>
    </source>
</evidence>
<dbReference type="PANTHER" id="PTHR30015">
    <property type="entry name" value="MRR RESTRICTION SYSTEM PROTEIN"/>
    <property type="match status" value="1"/>
</dbReference>
<dbReference type="GO" id="GO:0003677">
    <property type="term" value="F:DNA binding"/>
    <property type="evidence" value="ECO:0007669"/>
    <property type="project" value="InterPro"/>
</dbReference>
<dbReference type="OrthoDB" id="3764233at2"/>
<dbReference type="InterPro" id="IPR007560">
    <property type="entry name" value="Restrct_endonuc_IV_Mrr"/>
</dbReference>
<keyword evidence="1" id="KW-1133">Transmembrane helix</keyword>
<dbReference type="GO" id="GO:0015666">
    <property type="term" value="F:restriction endodeoxyribonuclease activity"/>
    <property type="evidence" value="ECO:0007669"/>
    <property type="project" value="TreeGrafter"/>
</dbReference>
<evidence type="ECO:0000259" key="2">
    <source>
        <dbReference type="Pfam" id="PF04471"/>
    </source>
</evidence>
<keyword evidence="1" id="KW-0472">Membrane</keyword>
<feature type="transmembrane region" description="Helical" evidence="1">
    <location>
        <begin position="183"/>
        <end position="203"/>
    </location>
</feature>
<dbReference type="InterPro" id="IPR011856">
    <property type="entry name" value="tRNA_endonuc-like_dom_sf"/>
</dbReference>
<dbReference type="Proteomes" id="UP000013569">
    <property type="component" value="Unassembled WGS sequence"/>
</dbReference>
<gene>
    <name evidence="3" type="ORF">GTC6_05382</name>
</gene>
<dbReference type="EMBL" id="AQPW01000004">
    <property type="protein sequence ID" value="EON33773.1"/>
    <property type="molecule type" value="Genomic_DNA"/>
</dbReference>
<comment type="caution">
    <text evidence="3">The sequence shown here is derived from an EMBL/GenBank/DDBJ whole genome shotgun (WGS) entry which is preliminary data.</text>
</comment>
<dbReference type="InterPro" id="IPR011335">
    <property type="entry name" value="Restrct_endonuc-II-like"/>
</dbReference>
<protein>
    <submittedName>
        <fullName evidence="3">Restriction endonuclease</fullName>
    </submittedName>
</protein>
<dbReference type="InterPro" id="IPR052906">
    <property type="entry name" value="Type_IV_Methyl-Rstrct_Enzyme"/>
</dbReference>
<dbReference type="SUPFAM" id="SSF52980">
    <property type="entry name" value="Restriction endonuclease-like"/>
    <property type="match status" value="1"/>
</dbReference>
<name>R7YCP9_9ACTN</name>
<keyword evidence="1" id="KW-0812">Transmembrane</keyword>
<feature type="transmembrane region" description="Helical" evidence="1">
    <location>
        <begin position="215"/>
        <end position="235"/>
    </location>
</feature>
<evidence type="ECO:0000256" key="1">
    <source>
        <dbReference type="SAM" id="Phobius"/>
    </source>
</evidence>
<dbReference type="Pfam" id="PF04471">
    <property type="entry name" value="Mrr_cat"/>
    <property type="match status" value="1"/>
</dbReference>
<dbReference type="AlphaFoldDB" id="R7YCP9"/>
<proteinExistence type="predicted"/>
<keyword evidence="3" id="KW-0540">Nuclease</keyword>
<dbReference type="PANTHER" id="PTHR30015:SF7">
    <property type="entry name" value="TYPE IV METHYL-DIRECTED RESTRICTION ENZYME ECOKMRR"/>
    <property type="match status" value="1"/>
</dbReference>
<keyword evidence="3" id="KW-0378">Hydrolase</keyword>
<reference evidence="3 4" key="1">
    <citation type="journal article" date="2013" name="Genome Announc.">
        <title>Draft Genome Sequence of a Benzothiophene-Desulfurizing Bacterium, Gordona terrae Strain C-6.</title>
        <authorList>
            <person name="Wang W."/>
            <person name="Ma T."/>
            <person name="Ren Y."/>
            <person name="Li G."/>
        </authorList>
    </citation>
    <scope>NUCLEOTIDE SEQUENCE [LARGE SCALE GENOMIC DNA]</scope>
    <source>
        <strain evidence="3 4">C-6</strain>
    </source>
</reference>
<feature type="domain" description="Restriction endonuclease type IV Mrr" evidence="2">
    <location>
        <begin position="9"/>
        <end position="104"/>
    </location>
</feature>
<accession>R7YCP9</accession>
<evidence type="ECO:0000313" key="3">
    <source>
        <dbReference type="EMBL" id="EON33773.1"/>
    </source>
</evidence>
<dbReference type="RefSeq" id="WP_010841542.1">
    <property type="nucleotide sequence ID" value="NZ_AQPW01000004.1"/>
</dbReference>
<dbReference type="Gene3D" id="3.40.1350.10">
    <property type="match status" value="1"/>
</dbReference>
<dbReference type="GO" id="GO:0009307">
    <property type="term" value="P:DNA restriction-modification system"/>
    <property type="evidence" value="ECO:0007669"/>
    <property type="project" value="InterPro"/>
</dbReference>